<comment type="caution">
    <text evidence="2">The sequence shown here is derived from an EMBL/GenBank/DDBJ whole genome shotgun (WGS) entry which is preliminary data.</text>
</comment>
<accession>A0A835I4H5</accession>
<dbReference type="Proteomes" id="UP000631114">
    <property type="component" value="Unassembled WGS sequence"/>
</dbReference>
<feature type="region of interest" description="Disordered" evidence="1">
    <location>
        <begin position="1"/>
        <end position="72"/>
    </location>
</feature>
<dbReference type="AlphaFoldDB" id="A0A835I4H5"/>
<protein>
    <submittedName>
        <fullName evidence="2">Uncharacterized protein</fullName>
    </submittedName>
</protein>
<organism evidence="2 3">
    <name type="scientific">Coptis chinensis</name>
    <dbReference type="NCBI Taxonomy" id="261450"/>
    <lineage>
        <taxon>Eukaryota</taxon>
        <taxon>Viridiplantae</taxon>
        <taxon>Streptophyta</taxon>
        <taxon>Embryophyta</taxon>
        <taxon>Tracheophyta</taxon>
        <taxon>Spermatophyta</taxon>
        <taxon>Magnoliopsida</taxon>
        <taxon>Ranunculales</taxon>
        <taxon>Ranunculaceae</taxon>
        <taxon>Coptidoideae</taxon>
        <taxon>Coptis</taxon>
    </lineage>
</organism>
<feature type="compositionally biased region" description="Polar residues" evidence="1">
    <location>
        <begin position="45"/>
        <end position="61"/>
    </location>
</feature>
<dbReference type="PANTHER" id="PTHR36808">
    <property type="entry name" value="TRANSCRIPTIONAL REGULATOR ATRX-LIKE PROTEIN"/>
    <property type="match status" value="1"/>
</dbReference>
<keyword evidence="3" id="KW-1185">Reference proteome</keyword>
<evidence type="ECO:0000256" key="1">
    <source>
        <dbReference type="SAM" id="MobiDB-lite"/>
    </source>
</evidence>
<dbReference type="OrthoDB" id="786617at2759"/>
<evidence type="ECO:0000313" key="2">
    <source>
        <dbReference type="EMBL" id="KAF9611460.1"/>
    </source>
</evidence>
<name>A0A835I4H5_9MAGN</name>
<evidence type="ECO:0000313" key="3">
    <source>
        <dbReference type="Proteomes" id="UP000631114"/>
    </source>
</evidence>
<feature type="compositionally biased region" description="Basic and acidic residues" evidence="1">
    <location>
        <begin position="1"/>
        <end position="16"/>
    </location>
</feature>
<gene>
    <name evidence="2" type="ORF">IFM89_032430</name>
</gene>
<proteinExistence type="predicted"/>
<reference evidence="2 3" key="1">
    <citation type="submission" date="2020-10" db="EMBL/GenBank/DDBJ databases">
        <title>The Coptis chinensis genome and diversification of protoberbering-type alkaloids.</title>
        <authorList>
            <person name="Wang B."/>
            <person name="Shu S."/>
            <person name="Song C."/>
            <person name="Liu Y."/>
        </authorList>
    </citation>
    <scope>NUCLEOTIDE SEQUENCE [LARGE SCALE GENOMIC DNA]</scope>
    <source>
        <strain evidence="2">HL-2020</strain>
        <tissue evidence="2">Leaf</tissue>
    </source>
</reference>
<sequence>MIAPRSHDCSDAKSEEPNSPEPPKAAPGSSIPREASVGPQLVASEVTSGLTPATGDQSLTEPGNAARGGSEFEQKTMSVMRGGEMVQVSYKVYIPKKTPALAKRQLKR</sequence>
<dbReference type="PANTHER" id="PTHR36808:SF1">
    <property type="entry name" value="TRANSCRIPTIONAL REGULATOR ATRX-LIKE PROTEIN"/>
    <property type="match status" value="1"/>
</dbReference>
<dbReference type="EMBL" id="JADFTS010000004">
    <property type="protein sequence ID" value="KAF9611460.1"/>
    <property type="molecule type" value="Genomic_DNA"/>
</dbReference>